<dbReference type="SUPFAM" id="SSF51735">
    <property type="entry name" value="NAD(P)-binding Rossmann-fold domains"/>
    <property type="match status" value="1"/>
</dbReference>
<dbReference type="AlphaFoldDB" id="A0AAW9RNW7"/>
<comment type="catalytic activity">
    <reaction evidence="9 10">
        <text>(R)-pantoate + NADP(+) = 2-dehydropantoate + NADPH + H(+)</text>
        <dbReference type="Rhea" id="RHEA:16233"/>
        <dbReference type="ChEBI" id="CHEBI:11561"/>
        <dbReference type="ChEBI" id="CHEBI:15378"/>
        <dbReference type="ChEBI" id="CHEBI:15980"/>
        <dbReference type="ChEBI" id="CHEBI:57783"/>
        <dbReference type="ChEBI" id="CHEBI:58349"/>
        <dbReference type="EC" id="1.1.1.169"/>
    </reaction>
</comment>
<reference evidence="13 14" key="1">
    <citation type="submission" date="2024-02" db="EMBL/GenBank/DDBJ databases">
        <title>A novel Wenzhouxiangellaceae bacterium, isolated from coastal sediments.</title>
        <authorList>
            <person name="Du Z.-J."/>
            <person name="Ye Y.-Q."/>
            <person name="Zhang X.-Y."/>
        </authorList>
    </citation>
    <scope>NUCLEOTIDE SEQUENCE [LARGE SCALE GENOMIC DNA]</scope>
    <source>
        <strain evidence="13 14">CH-27</strain>
    </source>
</reference>
<gene>
    <name evidence="13" type="ORF">V3330_19195</name>
</gene>
<dbReference type="GO" id="GO:0015940">
    <property type="term" value="P:pantothenate biosynthetic process"/>
    <property type="evidence" value="ECO:0007669"/>
    <property type="project" value="UniProtKB-KW"/>
</dbReference>
<dbReference type="Gene3D" id="1.10.1040.10">
    <property type="entry name" value="N-(1-d-carboxylethyl)-l-norvaline Dehydrogenase, domain 2"/>
    <property type="match status" value="1"/>
</dbReference>
<accession>A0AAW9RNW7</accession>
<evidence type="ECO:0000256" key="2">
    <source>
        <dbReference type="ARBA" id="ARBA00007870"/>
    </source>
</evidence>
<proteinExistence type="inferred from homology"/>
<comment type="similarity">
    <text evidence="2 10">Belongs to the ketopantoate reductase family.</text>
</comment>
<dbReference type="Pfam" id="PF08546">
    <property type="entry name" value="ApbA_C"/>
    <property type="match status" value="1"/>
</dbReference>
<dbReference type="Pfam" id="PF02558">
    <property type="entry name" value="ApbA"/>
    <property type="match status" value="1"/>
</dbReference>
<feature type="domain" description="Ketopantoate reductase N-terminal" evidence="11">
    <location>
        <begin position="3"/>
        <end position="148"/>
    </location>
</feature>
<evidence type="ECO:0000256" key="6">
    <source>
        <dbReference type="ARBA" id="ARBA00022857"/>
    </source>
</evidence>
<evidence type="ECO:0000256" key="8">
    <source>
        <dbReference type="ARBA" id="ARBA00032024"/>
    </source>
</evidence>
<feature type="domain" description="Ketopantoate reductase C-terminal" evidence="12">
    <location>
        <begin position="177"/>
        <end position="299"/>
    </location>
</feature>
<evidence type="ECO:0000256" key="10">
    <source>
        <dbReference type="RuleBase" id="RU362068"/>
    </source>
</evidence>
<dbReference type="Gene3D" id="3.40.50.720">
    <property type="entry name" value="NAD(P)-binding Rossmann-like Domain"/>
    <property type="match status" value="1"/>
</dbReference>
<sequence>MKVCIIGCGAIGSLFAGHLGRVDDVELWAYDPAQEHVDAMNANGLRLTGLSDVVVKVNARTDPAEIPPCDFGIIAAKTMHTRAAMEATRDIFADGAVCSVQNGLGNEEIIAEYVPRVILGTTFPAGHITAPGVVNHDTGGQTKISPFPDKPASMEEVQRLADAVNRGGGDVVAMEDARGALWTKVIFNSASNAMGAMTRLPHGVACDQPGVRRVMSELVKEGVAVAEALGITLESDPDALIDYGREKAYQHPPSMLTDVLNQRPTEVDALNGGVAQFGEQTGVPTPLNAAIRDIIKGLEYSWREDEWRHLKP</sequence>
<evidence type="ECO:0000256" key="1">
    <source>
        <dbReference type="ARBA" id="ARBA00004994"/>
    </source>
</evidence>
<evidence type="ECO:0000256" key="9">
    <source>
        <dbReference type="ARBA" id="ARBA00048793"/>
    </source>
</evidence>
<dbReference type="PANTHER" id="PTHR43765:SF2">
    <property type="entry name" value="2-DEHYDROPANTOATE 2-REDUCTASE"/>
    <property type="match status" value="1"/>
</dbReference>
<dbReference type="RefSeq" id="WP_354697090.1">
    <property type="nucleotide sequence ID" value="NZ_JAZHOG010000018.1"/>
</dbReference>
<evidence type="ECO:0000256" key="4">
    <source>
        <dbReference type="ARBA" id="ARBA00019465"/>
    </source>
</evidence>
<keyword evidence="5 10" id="KW-0566">Pantothenate biosynthesis</keyword>
<evidence type="ECO:0000256" key="3">
    <source>
        <dbReference type="ARBA" id="ARBA00013014"/>
    </source>
</evidence>
<dbReference type="EMBL" id="JAZHOG010000018">
    <property type="protein sequence ID" value="MEJ8569763.1"/>
    <property type="molecule type" value="Genomic_DNA"/>
</dbReference>
<keyword evidence="7 10" id="KW-0560">Oxidoreductase</keyword>
<dbReference type="InterPro" id="IPR050838">
    <property type="entry name" value="Ketopantoate_reductase"/>
</dbReference>
<dbReference type="NCBIfam" id="TIGR00745">
    <property type="entry name" value="apbA_panE"/>
    <property type="match status" value="1"/>
</dbReference>
<comment type="caution">
    <text evidence="13">The sequence shown here is derived from an EMBL/GenBank/DDBJ whole genome shotgun (WGS) entry which is preliminary data.</text>
</comment>
<evidence type="ECO:0000259" key="11">
    <source>
        <dbReference type="Pfam" id="PF02558"/>
    </source>
</evidence>
<dbReference type="InterPro" id="IPR013328">
    <property type="entry name" value="6PGD_dom2"/>
</dbReference>
<keyword evidence="14" id="KW-1185">Reference proteome</keyword>
<keyword evidence="6 10" id="KW-0521">NADP</keyword>
<evidence type="ECO:0000256" key="7">
    <source>
        <dbReference type="ARBA" id="ARBA00023002"/>
    </source>
</evidence>
<dbReference type="SUPFAM" id="SSF48179">
    <property type="entry name" value="6-phosphogluconate dehydrogenase C-terminal domain-like"/>
    <property type="match status" value="1"/>
</dbReference>
<dbReference type="PANTHER" id="PTHR43765">
    <property type="entry name" value="2-DEHYDROPANTOATE 2-REDUCTASE-RELATED"/>
    <property type="match status" value="1"/>
</dbReference>
<dbReference type="InterPro" id="IPR008927">
    <property type="entry name" value="6-PGluconate_DH-like_C_sf"/>
</dbReference>
<evidence type="ECO:0000313" key="14">
    <source>
        <dbReference type="Proteomes" id="UP001359886"/>
    </source>
</evidence>
<protein>
    <recommendedName>
        <fullName evidence="4 10">2-dehydropantoate 2-reductase</fullName>
        <ecNumber evidence="3 10">1.1.1.169</ecNumber>
    </recommendedName>
    <alternativeName>
        <fullName evidence="8 10">Ketopantoate reductase</fullName>
    </alternativeName>
</protein>
<dbReference type="EC" id="1.1.1.169" evidence="3 10"/>
<comment type="pathway">
    <text evidence="1 10">Cofactor biosynthesis; (R)-pantothenate biosynthesis; (R)-pantoate from 3-methyl-2-oxobutanoate: step 2/2.</text>
</comment>
<name>A0AAW9RNW7_9GAMM</name>
<dbReference type="GO" id="GO:0005737">
    <property type="term" value="C:cytoplasm"/>
    <property type="evidence" value="ECO:0007669"/>
    <property type="project" value="TreeGrafter"/>
</dbReference>
<dbReference type="GO" id="GO:0008677">
    <property type="term" value="F:2-dehydropantoate 2-reductase activity"/>
    <property type="evidence" value="ECO:0007669"/>
    <property type="project" value="UniProtKB-EC"/>
</dbReference>
<comment type="function">
    <text evidence="10">Catalyzes the NADPH-dependent reduction of ketopantoate into pantoic acid.</text>
</comment>
<evidence type="ECO:0000259" key="12">
    <source>
        <dbReference type="Pfam" id="PF08546"/>
    </source>
</evidence>
<evidence type="ECO:0000313" key="13">
    <source>
        <dbReference type="EMBL" id="MEJ8569763.1"/>
    </source>
</evidence>
<evidence type="ECO:0000256" key="5">
    <source>
        <dbReference type="ARBA" id="ARBA00022655"/>
    </source>
</evidence>
<dbReference type="Proteomes" id="UP001359886">
    <property type="component" value="Unassembled WGS sequence"/>
</dbReference>
<dbReference type="InterPro" id="IPR013332">
    <property type="entry name" value="KPR_N"/>
</dbReference>
<dbReference type="InterPro" id="IPR003710">
    <property type="entry name" value="ApbA"/>
</dbReference>
<dbReference type="InterPro" id="IPR013752">
    <property type="entry name" value="KPA_reductase"/>
</dbReference>
<dbReference type="GO" id="GO:0050661">
    <property type="term" value="F:NADP binding"/>
    <property type="evidence" value="ECO:0007669"/>
    <property type="project" value="TreeGrafter"/>
</dbReference>
<organism evidence="13 14">
    <name type="scientific">Elongatibacter sediminis</name>
    <dbReference type="NCBI Taxonomy" id="3119006"/>
    <lineage>
        <taxon>Bacteria</taxon>
        <taxon>Pseudomonadati</taxon>
        <taxon>Pseudomonadota</taxon>
        <taxon>Gammaproteobacteria</taxon>
        <taxon>Chromatiales</taxon>
        <taxon>Wenzhouxiangellaceae</taxon>
        <taxon>Elongatibacter</taxon>
    </lineage>
</organism>
<dbReference type="InterPro" id="IPR036291">
    <property type="entry name" value="NAD(P)-bd_dom_sf"/>
</dbReference>